<protein>
    <submittedName>
        <fullName evidence="2">GTP binding Elongation factor Tu family protein</fullName>
    </submittedName>
</protein>
<evidence type="ECO:0000313" key="3">
    <source>
        <dbReference type="Proteomes" id="UP000436088"/>
    </source>
</evidence>
<dbReference type="PANTHER" id="PTHR35095:SF1">
    <property type="entry name" value="OS05G0143300 PROTEIN"/>
    <property type="match status" value="1"/>
</dbReference>
<feature type="region of interest" description="Disordered" evidence="1">
    <location>
        <begin position="238"/>
        <end position="268"/>
    </location>
</feature>
<keyword evidence="3" id="KW-1185">Reference proteome</keyword>
<keyword evidence="2" id="KW-0648">Protein biosynthesis</keyword>
<evidence type="ECO:0000313" key="2">
    <source>
        <dbReference type="EMBL" id="KAE8703730.1"/>
    </source>
</evidence>
<feature type="compositionally biased region" description="Polar residues" evidence="1">
    <location>
        <begin position="259"/>
        <end position="268"/>
    </location>
</feature>
<organism evidence="2 3">
    <name type="scientific">Hibiscus syriacus</name>
    <name type="common">Rose of Sharon</name>
    <dbReference type="NCBI Taxonomy" id="106335"/>
    <lineage>
        <taxon>Eukaryota</taxon>
        <taxon>Viridiplantae</taxon>
        <taxon>Streptophyta</taxon>
        <taxon>Embryophyta</taxon>
        <taxon>Tracheophyta</taxon>
        <taxon>Spermatophyta</taxon>
        <taxon>Magnoliopsida</taxon>
        <taxon>eudicotyledons</taxon>
        <taxon>Gunneridae</taxon>
        <taxon>Pentapetalae</taxon>
        <taxon>rosids</taxon>
        <taxon>malvids</taxon>
        <taxon>Malvales</taxon>
        <taxon>Malvaceae</taxon>
        <taxon>Malvoideae</taxon>
        <taxon>Hibiscus</taxon>
    </lineage>
</organism>
<proteinExistence type="predicted"/>
<accession>A0A6A3AGM5</accession>
<evidence type="ECO:0000256" key="1">
    <source>
        <dbReference type="SAM" id="MobiDB-lite"/>
    </source>
</evidence>
<dbReference type="AlphaFoldDB" id="A0A6A3AGM5"/>
<gene>
    <name evidence="2" type="ORF">F3Y22_tig00110465pilonHSYRG00023</name>
</gene>
<comment type="caution">
    <text evidence="2">The sequence shown here is derived from an EMBL/GenBank/DDBJ whole genome shotgun (WGS) entry which is preliminary data.</text>
</comment>
<sequence length="268" mass="30032">MMKLCLMASHGYPQGPGLVLHQEQGFRIKEGGSFFTSQIVNQDMVQIGSFDLRRNQFQELPKPVTALCEPKLFIDVDPTAQKPVIINKPDAYQDTELLGFGIAEKCRRHEKILKFLMSGSNELEKGELDLSLLSDLMGLQPVIFGMHQQPFDSYLIHPISKLDPQMPLPDFFGEIVHNSKVTVNPDGQVVLTACGTEMKDILSFISEFYLSSNSTKWRKQSQVVPYFDRKRIMKARAGTNLSSPQGEVASIAPLKSSDHSNGMDTRNI</sequence>
<reference evidence="2" key="1">
    <citation type="submission" date="2019-09" db="EMBL/GenBank/DDBJ databases">
        <title>Draft genome information of white flower Hibiscus syriacus.</title>
        <authorList>
            <person name="Kim Y.-M."/>
        </authorList>
    </citation>
    <scope>NUCLEOTIDE SEQUENCE [LARGE SCALE GENOMIC DNA]</scope>
    <source>
        <strain evidence="2">YM2019G1</strain>
    </source>
</reference>
<dbReference type="EMBL" id="VEPZ02000997">
    <property type="protein sequence ID" value="KAE8703730.1"/>
    <property type="molecule type" value="Genomic_DNA"/>
</dbReference>
<dbReference type="GO" id="GO:0003746">
    <property type="term" value="F:translation elongation factor activity"/>
    <property type="evidence" value="ECO:0007669"/>
    <property type="project" value="UniProtKB-KW"/>
</dbReference>
<dbReference type="Proteomes" id="UP000436088">
    <property type="component" value="Unassembled WGS sequence"/>
</dbReference>
<name>A0A6A3AGM5_HIBSY</name>
<keyword evidence="2" id="KW-0251">Elongation factor</keyword>
<dbReference type="PANTHER" id="PTHR35095">
    <property type="entry name" value="OS05G0143300 PROTEIN"/>
    <property type="match status" value="1"/>
</dbReference>